<keyword evidence="4" id="KW-1185">Reference proteome</keyword>
<feature type="domain" description="Protein FecR C-terminal" evidence="2">
    <location>
        <begin position="277"/>
        <end position="343"/>
    </location>
</feature>
<evidence type="ECO:0000313" key="3">
    <source>
        <dbReference type="EMBL" id="REA60926.1"/>
    </source>
</evidence>
<dbReference type="InterPro" id="IPR032508">
    <property type="entry name" value="FecR_C"/>
</dbReference>
<evidence type="ECO:0000259" key="1">
    <source>
        <dbReference type="Pfam" id="PF04773"/>
    </source>
</evidence>
<evidence type="ECO:0008006" key="5">
    <source>
        <dbReference type="Google" id="ProtNLM"/>
    </source>
</evidence>
<dbReference type="InterPro" id="IPR006860">
    <property type="entry name" value="FecR"/>
</dbReference>
<protein>
    <recommendedName>
        <fullName evidence="5">Iron dicitrate transport regulator FecR</fullName>
    </recommendedName>
</protein>
<dbReference type="Gene3D" id="3.55.50.30">
    <property type="match status" value="1"/>
</dbReference>
<dbReference type="Pfam" id="PF04773">
    <property type="entry name" value="FecR"/>
    <property type="match status" value="1"/>
</dbReference>
<reference evidence="3 4" key="1">
    <citation type="submission" date="2018-07" db="EMBL/GenBank/DDBJ databases">
        <title>Dyadobacter roseus sp. nov., isolated from rose rhizosphere soil.</title>
        <authorList>
            <person name="Chen L."/>
        </authorList>
    </citation>
    <scope>NUCLEOTIDE SEQUENCE [LARGE SCALE GENOMIC DNA]</scope>
    <source>
        <strain evidence="3 4">RS19</strain>
    </source>
</reference>
<sequence>MGYENFTTEEFIGDQDFVRWVKNPTAELDLFWADWLTRNPEQKQKVATARNIILSVQYKNHYQPNAGDMQAVWSKIQAADSDSQLASDTSRQLWPVLFRSAAALVLISVAALTSWRYLNSTKIPTGQVAAKLIEVKTARGKKDLLVLPDGSRITLNADSRITYQSDFGSTHRDLTLEGEAFFEVQPDKTKPFHIQTGNLTTTVVGTSFNINAHKADPQIKVAVSTGIVEVAADRQTPQESMVRLRPSQMTIFSKAEKELTVRSFDPDLELAWTNDRIALKNADFAQIKSVLERRYDVTFVVDKGLEVKEEFNATFENVSIDKILDALNYTSEFHYKLVKDKVFVTRKNAK</sequence>
<organism evidence="3 4">
    <name type="scientific">Dyadobacter luteus</name>
    <dbReference type="NCBI Taxonomy" id="2259619"/>
    <lineage>
        <taxon>Bacteria</taxon>
        <taxon>Pseudomonadati</taxon>
        <taxon>Bacteroidota</taxon>
        <taxon>Cytophagia</taxon>
        <taxon>Cytophagales</taxon>
        <taxon>Spirosomataceae</taxon>
        <taxon>Dyadobacter</taxon>
    </lineage>
</organism>
<dbReference type="AlphaFoldDB" id="A0A3D8YAU3"/>
<dbReference type="PIRSF" id="PIRSF018266">
    <property type="entry name" value="FecR"/>
    <property type="match status" value="1"/>
</dbReference>
<dbReference type="PANTHER" id="PTHR30273:SF2">
    <property type="entry name" value="PROTEIN FECR"/>
    <property type="match status" value="1"/>
</dbReference>
<dbReference type="Proteomes" id="UP000256373">
    <property type="component" value="Unassembled WGS sequence"/>
</dbReference>
<dbReference type="GO" id="GO:0016989">
    <property type="term" value="F:sigma factor antagonist activity"/>
    <property type="evidence" value="ECO:0007669"/>
    <property type="project" value="TreeGrafter"/>
</dbReference>
<evidence type="ECO:0000259" key="2">
    <source>
        <dbReference type="Pfam" id="PF16344"/>
    </source>
</evidence>
<dbReference type="EMBL" id="QNUL01000009">
    <property type="protein sequence ID" value="REA60926.1"/>
    <property type="molecule type" value="Genomic_DNA"/>
</dbReference>
<comment type="caution">
    <text evidence="3">The sequence shown here is derived from an EMBL/GenBank/DDBJ whole genome shotgun (WGS) entry which is preliminary data.</text>
</comment>
<evidence type="ECO:0000313" key="4">
    <source>
        <dbReference type="Proteomes" id="UP000256373"/>
    </source>
</evidence>
<feature type="domain" description="FecR protein" evidence="1">
    <location>
        <begin position="135"/>
        <end position="229"/>
    </location>
</feature>
<name>A0A3D8YAU3_9BACT</name>
<dbReference type="Gene3D" id="2.60.120.1440">
    <property type="match status" value="1"/>
</dbReference>
<accession>A0A3D8YAU3</accession>
<proteinExistence type="predicted"/>
<dbReference type="RefSeq" id="WP_115831448.1">
    <property type="nucleotide sequence ID" value="NZ_QNUL01000009.1"/>
</dbReference>
<dbReference type="OrthoDB" id="1099916at2"/>
<gene>
    <name evidence="3" type="ORF">DSL64_13575</name>
</gene>
<dbReference type="PANTHER" id="PTHR30273">
    <property type="entry name" value="PERIPLASMIC SIGNAL SENSOR AND SIGMA FACTOR ACTIVATOR FECR-RELATED"/>
    <property type="match status" value="1"/>
</dbReference>
<dbReference type="InterPro" id="IPR012373">
    <property type="entry name" value="Ferrdict_sens_TM"/>
</dbReference>
<dbReference type="Pfam" id="PF16344">
    <property type="entry name" value="FecR_C"/>
    <property type="match status" value="1"/>
</dbReference>